<gene>
    <name evidence="2" type="ORF">GCM10010249_08890</name>
</gene>
<name>A0A918AWJ2_9ACTN</name>
<evidence type="ECO:0000256" key="1">
    <source>
        <dbReference type="SAM" id="MobiDB-lite"/>
    </source>
</evidence>
<evidence type="ECO:0000313" key="3">
    <source>
        <dbReference type="Proteomes" id="UP000654123"/>
    </source>
</evidence>
<organism evidence="2 3">
    <name type="scientific">Streptomyces roseolilacinus</name>
    <dbReference type="NCBI Taxonomy" id="66904"/>
    <lineage>
        <taxon>Bacteria</taxon>
        <taxon>Bacillati</taxon>
        <taxon>Actinomycetota</taxon>
        <taxon>Actinomycetes</taxon>
        <taxon>Kitasatosporales</taxon>
        <taxon>Streptomycetaceae</taxon>
        <taxon>Streptomyces</taxon>
    </lineage>
</organism>
<protein>
    <submittedName>
        <fullName evidence="2">Uncharacterized protein</fullName>
    </submittedName>
</protein>
<dbReference type="RefSeq" id="WP_189530021.1">
    <property type="nucleotide sequence ID" value="NZ_BMSV01000002.1"/>
</dbReference>
<sequence length="91" mass="9658">MTGHRHGDDADDHGAAVSLPTARTVRLGAPRLSGRPSRSDRRAGRSSPDQPNARLSGYLQNGFGSSTNGMTATVAESPERIRAYSRRNAAP</sequence>
<evidence type="ECO:0000313" key="2">
    <source>
        <dbReference type="EMBL" id="GGP93467.1"/>
    </source>
</evidence>
<reference evidence="2" key="2">
    <citation type="submission" date="2020-09" db="EMBL/GenBank/DDBJ databases">
        <authorList>
            <person name="Sun Q."/>
            <person name="Ohkuma M."/>
        </authorList>
    </citation>
    <scope>NUCLEOTIDE SEQUENCE</scope>
    <source>
        <strain evidence="2">JCM 4335</strain>
    </source>
</reference>
<comment type="caution">
    <text evidence="2">The sequence shown here is derived from an EMBL/GenBank/DDBJ whole genome shotgun (WGS) entry which is preliminary data.</text>
</comment>
<feature type="compositionally biased region" description="Basic and acidic residues" evidence="1">
    <location>
        <begin position="1"/>
        <end position="14"/>
    </location>
</feature>
<dbReference type="AlphaFoldDB" id="A0A918AWJ2"/>
<dbReference type="EMBL" id="BMSV01000002">
    <property type="protein sequence ID" value="GGP93467.1"/>
    <property type="molecule type" value="Genomic_DNA"/>
</dbReference>
<feature type="region of interest" description="Disordered" evidence="1">
    <location>
        <begin position="1"/>
        <end position="91"/>
    </location>
</feature>
<feature type="compositionally biased region" description="Polar residues" evidence="1">
    <location>
        <begin position="58"/>
        <end position="71"/>
    </location>
</feature>
<proteinExistence type="predicted"/>
<dbReference type="Proteomes" id="UP000654123">
    <property type="component" value="Unassembled WGS sequence"/>
</dbReference>
<accession>A0A918AWJ2</accession>
<reference evidence="2" key="1">
    <citation type="journal article" date="2014" name="Int. J. Syst. Evol. Microbiol.">
        <title>Complete genome sequence of Corynebacterium casei LMG S-19264T (=DSM 44701T), isolated from a smear-ripened cheese.</title>
        <authorList>
            <consortium name="US DOE Joint Genome Institute (JGI-PGF)"/>
            <person name="Walter F."/>
            <person name="Albersmeier A."/>
            <person name="Kalinowski J."/>
            <person name="Ruckert C."/>
        </authorList>
    </citation>
    <scope>NUCLEOTIDE SEQUENCE</scope>
    <source>
        <strain evidence="2">JCM 4335</strain>
    </source>
</reference>
<keyword evidence="3" id="KW-1185">Reference proteome</keyword>